<dbReference type="InterPro" id="IPR036388">
    <property type="entry name" value="WH-like_DNA-bd_sf"/>
</dbReference>
<name>A0A433RSE4_9BACL</name>
<protein>
    <submittedName>
        <fullName evidence="1">Uncharacterized protein</fullName>
    </submittedName>
</protein>
<accession>A0A433RSE4</accession>
<dbReference type="RefSeq" id="WP_126990584.1">
    <property type="nucleotide sequence ID" value="NZ_JTFC01000031.1"/>
</dbReference>
<dbReference type="SUPFAM" id="SSF88659">
    <property type="entry name" value="Sigma3 and sigma4 domains of RNA polymerase sigma factors"/>
    <property type="match status" value="1"/>
</dbReference>
<dbReference type="Gene3D" id="1.10.10.10">
    <property type="entry name" value="Winged helix-like DNA-binding domain superfamily/Winged helix DNA-binding domain"/>
    <property type="match status" value="1"/>
</dbReference>
<reference evidence="1 2" key="1">
    <citation type="submission" date="2014-11" db="EMBL/GenBank/DDBJ databases">
        <title>Genome sequence and analysis of novel Kurthia sp.</title>
        <authorList>
            <person name="Lawson J.N."/>
            <person name="Gonzalez J.E."/>
            <person name="Rinauldi L."/>
            <person name="Xuan Z."/>
            <person name="Firman A."/>
            <person name="Shaddox L."/>
            <person name="Trudeau A."/>
            <person name="Shah S."/>
            <person name="Reiman D."/>
        </authorList>
    </citation>
    <scope>NUCLEOTIDE SEQUENCE [LARGE SCALE GENOMIC DNA]</scope>
    <source>
        <strain evidence="1 2">3B1D</strain>
    </source>
</reference>
<organism evidence="1 2">
    <name type="scientific">Candidatus Kurthia intestinigallinarum</name>
    <dbReference type="NCBI Taxonomy" id="1562256"/>
    <lineage>
        <taxon>Bacteria</taxon>
        <taxon>Bacillati</taxon>
        <taxon>Bacillota</taxon>
        <taxon>Bacilli</taxon>
        <taxon>Bacillales</taxon>
        <taxon>Caryophanaceae</taxon>
        <taxon>Kurthia</taxon>
    </lineage>
</organism>
<proteinExistence type="predicted"/>
<dbReference type="OrthoDB" id="2456377at2"/>
<evidence type="ECO:0000313" key="1">
    <source>
        <dbReference type="EMBL" id="RUS55085.1"/>
    </source>
</evidence>
<evidence type="ECO:0000313" key="2">
    <source>
        <dbReference type="Proteomes" id="UP000288623"/>
    </source>
</evidence>
<dbReference type="EMBL" id="JTFC01000031">
    <property type="protein sequence ID" value="RUS55085.1"/>
    <property type="molecule type" value="Genomic_DNA"/>
</dbReference>
<dbReference type="Proteomes" id="UP000288623">
    <property type="component" value="Unassembled WGS sequence"/>
</dbReference>
<dbReference type="AlphaFoldDB" id="A0A433RSE4"/>
<keyword evidence="2" id="KW-1185">Reference proteome</keyword>
<gene>
    <name evidence="1" type="ORF">QI30_08965</name>
</gene>
<dbReference type="InterPro" id="IPR013324">
    <property type="entry name" value="RNA_pol_sigma_r3/r4-like"/>
</dbReference>
<comment type="caution">
    <text evidence="1">The sequence shown here is derived from an EMBL/GenBank/DDBJ whole genome shotgun (WGS) entry which is preliminary data.</text>
</comment>
<sequence length="176" mass="20682">MNSLLKQYEYTLKYTEELIRTKEYQQQLADKQNDIEMASCLKSDVAIIRGAVTDLRYCIDWLKKGHEPSVRRGIERQSGYKRETPVEPYWIQLNGDAAPTEFEKTDEELEREAMKAQLMKQIVKVLNKQEREIFEMSANAISQYEIAKMLGITRDDVKVVIARCKRKIRKEGWVMV</sequence>